<dbReference type="FunCoup" id="A0A1V9X453">
    <property type="interactions" value="1390"/>
</dbReference>
<protein>
    <recommendedName>
        <fullName evidence="4">Hyaluronan/mRNA-binding protein domain-containing protein</fullName>
    </recommendedName>
</protein>
<dbReference type="OrthoDB" id="6022699at2759"/>
<name>A0A1V9X453_9ACAR</name>
<keyword evidence="1" id="KW-0810">Translation regulation</keyword>
<feature type="compositionally biased region" description="Basic and acidic residues" evidence="3">
    <location>
        <begin position="250"/>
        <end position="262"/>
    </location>
</feature>
<feature type="compositionally biased region" description="Basic and acidic residues" evidence="3">
    <location>
        <begin position="137"/>
        <end position="152"/>
    </location>
</feature>
<dbReference type="GO" id="GO:0005634">
    <property type="term" value="C:nucleus"/>
    <property type="evidence" value="ECO:0007669"/>
    <property type="project" value="TreeGrafter"/>
</dbReference>
<dbReference type="SMART" id="SM01233">
    <property type="entry name" value="HABP4_PAI-RBP1"/>
    <property type="match status" value="1"/>
</dbReference>
<dbReference type="Pfam" id="PF04774">
    <property type="entry name" value="HABP4_PAI-RBP1"/>
    <property type="match status" value="1"/>
</dbReference>
<dbReference type="GO" id="GO:0005737">
    <property type="term" value="C:cytoplasm"/>
    <property type="evidence" value="ECO:0007669"/>
    <property type="project" value="TreeGrafter"/>
</dbReference>
<feature type="domain" description="Hyaluronan/mRNA-binding protein" evidence="4">
    <location>
        <begin position="164"/>
        <end position="274"/>
    </location>
</feature>
<gene>
    <name evidence="5" type="ORF">BIW11_02049</name>
</gene>
<evidence type="ECO:0000256" key="3">
    <source>
        <dbReference type="SAM" id="MobiDB-lite"/>
    </source>
</evidence>
<accession>A0A1V9X453</accession>
<dbReference type="PANTHER" id="PTHR12299">
    <property type="entry name" value="HYALURONIC ACID-BINDING PROTEIN 4"/>
    <property type="match status" value="1"/>
</dbReference>
<evidence type="ECO:0000259" key="4">
    <source>
        <dbReference type="SMART" id="SM01233"/>
    </source>
</evidence>
<feature type="compositionally biased region" description="Gly residues" evidence="3">
    <location>
        <begin position="333"/>
        <end position="350"/>
    </location>
</feature>
<dbReference type="Proteomes" id="UP000192247">
    <property type="component" value="Unassembled WGS sequence"/>
</dbReference>
<feature type="region of interest" description="Disordered" evidence="3">
    <location>
        <begin position="27"/>
        <end position="396"/>
    </location>
</feature>
<keyword evidence="6" id="KW-1185">Reference proteome</keyword>
<dbReference type="PANTHER" id="PTHR12299:SF17">
    <property type="entry name" value="AT19571P-RELATED"/>
    <property type="match status" value="1"/>
</dbReference>
<organism evidence="5 6">
    <name type="scientific">Tropilaelaps mercedesae</name>
    <dbReference type="NCBI Taxonomy" id="418985"/>
    <lineage>
        <taxon>Eukaryota</taxon>
        <taxon>Metazoa</taxon>
        <taxon>Ecdysozoa</taxon>
        <taxon>Arthropoda</taxon>
        <taxon>Chelicerata</taxon>
        <taxon>Arachnida</taxon>
        <taxon>Acari</taxon>
        <taxon>Parasitiformes</taxon>
        <taxon>Mesostigmata</taxon>
        <taxon>Gamasina</taxon>
        <taxon>Dermanyssoidea</taxon>
        <taxon>Laelapidae</taxon>
        <taxon>Tropilaelaps</taxon>
    </lineage>
</organism>
<feature type="compositionally biased region" description="Gly residues" evidence="3">
    <location>
        <begin position="153"/>
        <end position="163"/>
    </location>
</feature>
<dbReference type="AlphaFoldDB" id="A0A1V9X453"/>
<dbReference type="InterPro" id="IPR039764">
    <property type="entry name" value="HABP4/SERBP1-like"/>
</dbReference>
<evidence type="ECO:0000313" key="5">
    <source>
        <dbReference type="EMBL" id="OQR68267.1"/>
    </source>
</evidence>
<dbReference type="EMBL" id="MNPL01025523">
    <property type="protein sequence ID" value="OQR68267.1"/>
    <property type="molecule type" value="Genomic_DNA"/>
</dbReference>
<feature type="compositionally biased region" description="Polar residues" evidence="3">
    <location>
        <begin position="194"/>
        <end position="204"/>
    </location>
</feature>
<dbReference type="GO" id="GO:0003723">
    <property type="term" value="F:RNA binding"/>
    <property type="evidence" value="ECO:0007669"/>
    <property type="project" value="InterPro"/>
</dbReference>
<feature type="compositionally biased region" description="Basic and acidic residues" evidence="3">
    <location>
        <begin position="164"/>
        <end position="174"/>
    </location>
</feature>
<dbReference type="InParanoid" id="A0A1V9X453"/>
<feature type="compositionally biased region" description="Basic and acidic residues" evidence="3">
    <location>
        <begin position="102"/>
        <end position="130"/>
    </location>
</feature>
<comment type="caution">
    <text evidence="5">The sequence shown here is derived from an EMBL/GenBank/DDBJ whole genome shotgun (WGS) entry which is preliminary data.</text>
</comment>
<evidence type="ECO:0000313" key="6">
    <source>
        <dbReference type="Proteomes" id="UP000192247"/>
    </source>
</evidence>
<dbReference type="GO" id="GO:0006417">
    <property type="term" value="P:regulation of translation"/>
    <property type="evidence" value="ECO:0007669"/>
    <property type="project" value="UniProtKB-KW"/>
</dbReference>
<dbReference type="InterPro" id="IPR032381">
    <property type="entry name" value="IHABP4_N"/>
</dbReference>
<evidence type="ECO:0000256" key="1">
    <source>
        <dbReference type="ARBA" id="ARBA00022845"/>
    </source>
</evidence>
<dbReference type="STRING" id="418985.A0A1V9X453"/>
<comment type="similarity">
    <text evidence="2">Belongs to the SERBP1-HABP4 family.</text>
</comment>
<feature type="compositionally biased region" description="Basic and acidic residues" evidence="3">
    <location>
        <begin position="31"/>
        <end position="47"/>
    </location>
</feature>
<dbReference type="InterPro" id="IPR006861">
    <property type="entry name" value="HABP4_PAIRBP1-bd"/>
</dbReference>
<evidence type="ECO:0000256" key="2">
    <source>
        <dbReference type="ARBA" id="ARBA00035118"/>
    </source>
</evidence>
<feature type="compositionally biased region" description="Basic and acidic residues" evidence="3">
    <location>
        <begin position="270"/>
        <end position="281"/>
    </location>
</feature>
<reference evidence="5 6" key="1">
    <citation type="journal article" date="2017" name="Gigascience">
        <title>Draft genome of the honey bee ectoparasitic mite, Tropilaelaps mercedesae, is shaped by the parasitic life history.</title>
        <authorList>
            <person name="Dong X."/>
            <person name="Armstrong S.D."/>
            <person name="Xia D."/>
            <person name="Makepeace B.L."/>
            <person name="Darby A.C."/>
            <person name="Kadowaki T."/>
        </authorList>
    </citation>
    <scope>NUCLEOTIDE SEQUENCE [LARGE SCALE GENOMIC DNA]</scope>
    <source>
        <strain evidence="5">Wuxi-XJTLU</strain>
    </source>
</reference>
<sequence length="396" mass="42831">MEVSYACNLNNRFDLFLDEENDPLDLLAKQEQAHRKAGEKKDGNKKDAGKKKGLSKTLVESVKTIAAAVDSNNPPTKPLARRNDGAPPAGGARNEGGQRPPRRNDNIERRNNERNFEPRPEGDRPPRENRGGGARSDGPRARFSRDGNRDGVPRGGGNSGGGYRGREFDRRSGDIRSGVKSVDKRNGQGPFNWGSATDTATNEQGDLEQQPGPNNNASAIPDTNREETTEGGEEAGSPTGTEVIEMTLEQWKKEQAAKKSKAEYSANIRKPNEGEKDDPKLKKATVIRKKKEEESYGSEDDAEESEDECEKMKKQLEQTLASQFHFADQRGGPPRGGRGPGRTGGPGGPRGPLSHGPSIAGGSSTASARPGPGARQNRPQHTPRVEDLNDFPTLAA</sequence>
<dbReference type="Pfam" id="PF16174">
    <property type="entry name" value="IHABP4_N"/>
    <property type="match status" value="1"/>
</dbReference>
<proteinExistence type="inferred from homology"/>
<feature type="compositionally biased region" description="Acidic residues" evidence="3">
    <location>
        <begin position="295"/>
        <end position="309"/>
    </location>
</feature>